<organism evidence="14 15">
    <name type="scientific">Brachionus calyciflorus</name>
    <dbReference type="NCBI Taxonomy" id="104777"/>
    <lineage>
        <taxon>Eukaryota</taxon>
        <taxon>Metazoa</taxon>
        <taxon>Spiralia</taxon>
        <taxon>Gnathifera</taxon>
        <taxon>Rotifera</taxon>
        <taxon>Eurotatoria</taxon>
        <taxon>Monogononta</taxon>
        <taxon>Pseudotrocha</taxon>
        <taxon>Ploima</taxon>
        <taxon>Brachionidae</taxon>
        <taxon>Brachionus</taxon>
    </lineage>
</organism>
<dbReference type="PANTHER" id="PTHR43178">
    <property type="entry name" value="DIHYDROLIPOAMIDE ACETYLTRANSFERASE COMPONENT OF PYRUVATE DEHYDROGENASE COMPLEX"/>
    <property type="match status" value="1"/>
</dbReference>
<dbReference type="InterPro" id="IPR004167">
    <property type="entry name" value="PSBD"/>
</dbReference>
<dbReference type="PROSITE" id="PS50968">
    <property type="entry name" value="BIOTINYL_LIPOYL"/>
    <property type="match status" value="1"/>
</dbReference>
<dbReference type="Gene3D" id="2.40.50.100">
    <property type="match status" value="1"/>
</dbReference>
<dbReference type="InterPro" id="IPR036625">
    <property type="entry name" value="E3-bd_dom_sf"/>
</dbReference>
<evidence type="ECO:0000256" key="11">
    <source>
        <dbReference type="SAM" id="MobiDB-lite"/>
    </source>
</evidence>
<dbReference type="AlphaFoldDB" id="A0A813Q9J2"/>
<proteinExistence type="inferred from homology"/>
<dbReference type="GO" id="GO:0043754">
    <property type="term" value="F:dihydrolipoamide branched chain acyltransferase activity"/>
    <property type="evidence" value="ECO:0007669"/>
    <property type="project" value="UniProtKB-EC"/>
</dbReference>
<reference evidence="14" key="1">
    <citation type="submission" date="2021-02" db="EMBL/GenBank/DDBJ databases">
        <authorList>
            <person name="Nowell W R."/>
        </authorList>
    </citation>
    <scope>NUCLEOTIDE SEQUENCE</scope>
    <source>
        <strain evidence="14">Ploen Becks lab</strain>
    </source>
</reference>
<comment type="caution">
    <text evidence="14">The sequence shown here is derived from an EMBL/GenBank/DDBJ whole genome shotgun (WGS) entry which is preliminary data.</text>
</comment>
<sequence>MNLITIGRSLIKTSTRQNVAKIIKNTNCTINTLKPVPILASKNVKPFVMQSHFRNFHITKSAPATLQFKLADIGEGIAEVSVKEWYVKVGDTVKQFDKICEVQSDKATVTITSRYDGLVTKLYYNVDDTAFVGKPLVDIETNEAQSTPTPETETISDSLERNEPVSTPEFRINKVLATPSVRKLAMEYKVNITDVPGSGKDGRILKEDVIKYAERLKETSKPPQQQITPPREEISVPKEAPKLVQQIPKISVVRNLGADRKEPIKGIRKAMVKTMTQANTIPHFSYCDEYNMNSLVELKGQIKQLGKERGINISYLPFIIKACSIALHSYPILNAHVDEKCENITYKAAHNIGVAIDTNDGLIVPNIKNVETKSVFEIAQDLNKLQVLANTSKLTPSELTGGTFTISNIGSIGGTYMKPVILPPEVAIGALGKIQKLPRFDHDHKVVVANIMQISWSADHRVVDGATMARFSNQVKRYIENLSVLLMDLK</sequence>
<dbReference type="PANTHER" id="PTHR43178:SF5">
    <property type="entry name" value="LIPOAMIDE ACYLTRANSFERASE COMPONENT OF BRANCHED-CHAIN ALPHA-KETO ACID DEHYDROGENASE COMPLEX, MITOCHONDRIAL"/>
    <property type="match status" value="1"/>
</dbReference>
<dbReference type="GO" id="GO:0016407">
    <property type="term" value="F:acetyltransferase activity"/>
    <property type="evidence" value="ECO:0007669"/>
    <property type="project" value="TreeGrafter"/>
</dbReference>
<keyword evidence="5 10" id="KW-0450">Lipoyl</keyword>
<keyword evidence="7" id="KW-0496">Mitochondrion</keyword>
<dbReference type="Pfam" id="PF02817">
    <property type="entry name" value="E3_binding"/>
    <property type="match status" value="1"/>
</dbReference>
<dbReference type="SUPFAM" id="SSF51230">
    <property type="entry name" value="Single hybrid motif"/>
    <property type="match status" value="1"/>
</dbReference>
<evidence type="ECO:0000256" key="1">
    <source>
        <dbReference type="ARBA" id="ARBA00001938"/>
    </source>
</evidence>
<name>A0A813Q9J2_9BILA</name>
<dbReference type="SUPFAM" id="SSF47005">
    <property type="entry name" value="Peripheral subunit-binding domain of 2-oxo acid dehydrogenase complex"/>
    <property type="match status" value="1"/>
</dbReference>
<evidence type="ECO:0000313" key="14">
    <source>
        <dbReference type="EMBL" id="CAF0763859.1"/>
    </source>
</evidence>
<protein>
    <recommendedName>
        <fullName evidence="10">Dihydrolipoamide acetyltransferase component of pyruvate dehydrogenase complex</fullName>
        <ecNumber evidence="10">2.3.1.-</ecNumber>
    </recommendedName>
</protein>
<evidence type="ECO:0000256" key="2">
    <source>
        <dbReference type="ARBA" id="ARBA00004305"/>
    </source>
</evidence>
<dbReference type="Pfam" id="PF00364">
    <property type="entry name" value="Biotin_lipoyl"/>
    <property type="match status" value="1"/>
</dbReference>
<comment type="subcellular location">
    <subcellularLocation>
        <location evidence="2">Mitochondrion matrix</location>
    </subcellularLocation>
</comment>
<dbReference type="GO" id="GO:0031405">
    <property type="term" value="F:lipoic acid binding"/>
    <property type="evidence" value="ECO:0007669"/>
    <property type="project" value="TreeGrafter"/>
</dbReference>
<dbReference type="GO" id="GO:0005759">
    <property type="term" value="C:mitochondrial matrix"/>
    <property type="evidence" value="ECO:0007669"/>
    <property type="project" value="UniProtKB-SubCell"/>
</dbReference>
<keyword evidence="8 10" id="KW-0012">Acyltransferase</keyword>
<evidence type="ECO:0000256" key="4">
    <source>
        <dbReference type="ARBA" id="ARBA00022679"/>
    </source>
</evidence>
<dbReference type="OrthoDB" id="202158at2759"/>
<accession>A0A813Q9J2</accession>
<comment type="similarity">
    <text evidence="3 10">Belongs to the 2-oxoacid dehydrogenase family.</text>
</comment>
<dbReference type="InterPro" id="IPR023213">
    <property type="entry name" value="CAT-like_dom_sf"/>
</dbReference>
<dbReference type="EC" id="2.3.1.-" evidence="10"/>
<feature type="domain" description="Lipoyl-binding" evidence="12">
    <location>
        <begin position="65"/>
        <end position="140"/>
    </location>
</feature>
<dbReference type="PROSITE" id="PS00189">
    <property type="entry name" value="LIPOYL"/>
    <property type="match status" value="1"/>
</dbReference>
<evidence type="ECO:0000256" key="3">
    <source>
        <dbReference type="ARBA" id="ARBA00007317"/>
    </source>
</evidence>
<keyword evidence="15" id="KW-1185">Reference proteome</keyword>
<dbReference type="FunFam" id="2.40.50.100:FF:000013">
    <property type="entry name" value="Dihydrolipoamide acetyltransferase component of pyruvate dehydrogenase complex"/>
    <property type="match status" value="1"/>
</dbReference>
<dbReference type="Gene3D" id="3.30.559.10">
    <property type="entry name" value="Chloramphenicol acetyltransferase-like domain"/>
    <property type="match status" value="1"/>
</dbReference>
<evidence type="ECO:0000313" key="15">
    <source>
        <dbReference type="Proteomes" id="UP000663879"/>
    </source>
</evidence>
<feature type="domain" description="Peripheral subunit-binding (PSBD)" evidence="13">
    <location>
        <begin position="176"/>
        <end position="213"/>
    </location>
</feature>
<keyword evidence="6" id="KW-0809">Transit peptide</keyword>
<evidence type="ECO:0000259" key="12">
    <source>
        <dbReference type="PROSITE" id="PS50968"/>
    </source>
</evidence>
<dbReference type="FunFam" id="3.30.559.10:FF:000027">
    <property type="entry name" value="Dihydrolipoamide acetyltransferase component of pyruvate dehydrogenase complex"/>
    <property type="match status" value="1"/>
</dbReference>
<feature type="region of interest" description="Disordered" evidence="11">
    <location>
        <begin position="141"/>
        <end position="164"/>
    </location>
</feature>
<evidence type="ECO:0000256" key="7">
    <source>
        <dbReference type="ARBA" id="ARBA00023128"/>
    </source>
</evidence>
<dbReference type="GO" id="GO:0005829">
    <property type="term" value="C:cytosol"/>
    <property type="evidence" value="ECO:0007669"/>
    <property type="project" value="UniProtKB-ARBA"/>
</dbReference>
<dbReference type="InterPro" id="IPR001078">
    <property type="entry name" value="2-oxoacid_DH_actylTfrase"/>
</dbReference>
<evidence type="ECO:0000256" key="9">
    <source>
        <dbReference type="ARBA" id="ARBA00051775"/>
    </source>
</evidence>
<evidence type="ECO:0000256" key="6">
    <source>
        <dbReference type="ARBA" id="ARBA00022946"/>
    </source>
</evidence>
<dbReference type="CDD" id="cd06849">
    <property type="entry name" value="lipoyl_domain"/>
    <property type="match status" value="1"/>
</dbReference>
<gene>
    <name evidence="14" type="ORF">OXX778_LOCUS4580</name>
</gene>
<comment type="catalytic activity">
    <reaction evidence="9">
        <text>N(6)-[(R)-dihydrolipoyl]-L-lysyl-[protein] + 2-methylpropanoyl-CoA = N(6)-[(R)-S(8)-2-methylpropanoyldihydrolipoyl]-L-lysyl-[protein] + CoA</text>
        <dbReference type="Rhea" id="RHEA:18865"/>
        <dbReference type="Rhea" id="RHEA-COMP:10475"/>
        <dbReference type="Rhea" id="RHEA-COMP:10497"/>
        <dbReference type="ChEBI" id="CHEBI:57287"/>
        <dbReference type="ChEBI" id="CHEBI:57338"/>
        <dbReference type="ChEBI" id="CHEBI:83100"/>
        <dbReference type="ChEBI" id="CHEBI:83142"/>
        <dbReference type="EC" id="2.3.1.168"/>
    </reaction>
    <physiologicalReaction direction="left-to-right" evidence="9">
        <dbReference type="Rhea" id="RHEA:18866"/>
    </physiologicalReaction>
</comment>
<evidence type="ECO:0000256" key="8">
    <source>
        <dbReference type="ARBA" id="ARBA00023315"/>
    </source>
</evidence>
<dbReference type="InterPro" id="IPR003016">
    <property type="entry name" value="2-oxoA_DH_lipoyl-BS"/>
</dbReference>
<evidence type="ECO:0000256" key="5">
    <source>
        <dbReference type="ARBA" id="ARBA00022823"/>
    </source>
</evidence>
<dbReference type="InterPro" id="IPR050743">
    <property type="entry name" value="2-oxoacid_DH_E2_comp"/>
</dbReference>
<keyword evidence="4 10" id="KW-0808">Transferase</keyword>
<dbReference type="InterPro" id="IPR000089">
    <property type="entry name" value="Biotin_lipoyl"/>
</dbReference>
<comment type="cofactor">
    <cofactor evidence="1 10">
        <name>(R)-lipoate</name>
        <dbReference type="ChEBI" id="CHEBI:83088"/>
    </cofactor>
</comment>
<dbReference type="FunFam" id="4.10.320.10:FF:000002">
    <property type="entry name" value="Dihydrolipoamide acetyltransferase component of pyruvate dehydrogenase complex"/>
    <property type="match status" value="1"/>
</dbReference>
<evidence type="ECO:0000259" key="13">
    <source>
        <dbReference type="PROSITE" id="PS51826"/>
    </source>
</evidence>
<feature type="compositionally biased region" description="Polar residues" evidence="11">
    <location>
        <begin position="142"/>
        <end position="157"/>
    </location>
</feature>
<evidence type="ECO:0000256" key="10">
    <source>
        <dbReference type="RuleBase" id="RU003423"/>
    </source>
</evidence>
<dbReference type="Pfam" id="PF00198">
    <property type="entry name" value="2-oxoacid_dh"/>
    <property type="match status" value="1"/>
</dbReference>
<dbReference type="InterPro" id="IPR011053">
    <property type="entry name" value="Single_hybrid_motif"/>
</dbReference>
<dbReference type="PROSITE" id="PS51826">
    <property type="entry name" value="PSBD"/>
    <property type="match status" value="1"/>
</dbReference>
<dbReference type="Proteomes" id="UP000663879">
    <property type="component" value="Unassembled WGS sequence"/>
</dbReference>
<dbReference type="EMBL" id="CAJNOC010000457">
    <property type="protein sequence ID" value="CAF0763859.1"/>
    <property type="molecule type" value="Genomic_DNA"/>
</dbReference>
<dbReference type="SUPFAM" id="SSF52777">
    <property type="entry name" value="CoA-dependent acyltransferases"/>
    <property type="match status" value="1"/>
</dbReference>
<dbReference type="Gene3D" id="4.10.320.10">
    <property type="entry name" value="E3-binding domain"/>
    <property type="match status" value="1"/>
</dbReference>